<keyword evidence="7 8" id="KW-0472">Membrane</keyword>
<feature type="transmembrane region" description="Helical" evidence="8">
    <location>
        <begin position="316"/>
        <end position="341"/>
    </location>
</feature>
<feature type="transmembrane region" description="Helical" evidence="8">
    <location>
        <begin position="270"/>
        <end position="296"/>
    </location>
</feature>
<evidence type="ECO:0000256" key="5">
    <source>
        <dbReference type="ARBA" id="ARBA00022692"/>
    </source>
</evidence>
<accession>A0A7Y7XC18</accession>
<comment type="subcellular location">
    <subcellularLocation>
        <location evidence="8">Cell membrane</location>
        <topology evidence="8">Multi-pass membrane protein</topology>
    </subcellularLocation>
    <subcellularLocation>
        <location evidence="1">Endomembrane system</location>
        <topology evidence="1">Multi-pass membrane protein</topology>
    </subcellularLocation>
</comment>
<dbReference type="InterPro" id="IPR004688">
    <property type="entry name" value="Ni/Co_transpt"/>
</dbReference>
<dbReference type="PANTHER" id="PTHR31611:SF0">
    <property type="entry name" value="HIGH-AFFINITY NICKEL TRANSPORT PROTEIN NIC1"/>
    <property type="match status" value="1"/>
</dbReference>
<keyword evidence="4" id="KW-0533">Nickel</keyword>
<evidence type="ECO:0000313" key="10">
    <source>
        <dbReference type="Proteomes" id="UP000539985"/>
    </source>
</evidence>
<evidence type="ECO:0000313" key="9">
    <source>
        <dbReference type="EMBL" id="NWB96880.1"/>
    </source>
</evidence>
<evidence type="ECO:0000256" key="8">
    <source>
        <dbReference type="RuleBase" id="RU362101"/>
    </source>
</evidence>
<sequence length="351" mass="38584">MMRQLARVFSDSNTRIRTRLFGIYGVLIGINVIAWVWALLAFHDHPVLLGTALLAYGFGLRHAVDADHIAAIDNVTRKLMQENKRPVSVGLFFSLGHSSVVVLASLGVAVAASAMQDRMEGFKAVGGLIGTSVSALFLLIIALMNLVILRSIYKSWRHVRQGGAYVDDDFDLLLANRGFMARIFRPLFRLVTRGWHMYPLGFLFGLGFDTSTEIALLGISATQASQGLSPWSIMVFPLLFSAGMSLVDTLDGHLMLGAYGWAYMKPIRKIYYNMTITLVSVVVAVVIGSIEALGLISDQLSLKGPLWDAIGNLNDHFGTLGYIIIGIFIASWAISVLLYRLKGFDLLEVKQ</sequence>
<dbReference type="Proteomes" id="UP000539985">
    <property type="component" value="Unassembled WGS sequence"/>
</dbReference>
<keyword evidence="5 8" id="KW-0812">Transmembrane</keyword>
<reference evidence="9 10" key="1">
    <citation type="submission" date="2020-04" db="EMBL/GenBank/DDBJ databases">
        <title>Molecular characterization of pseudomonads from Agaricus bisporus reveal novel blotch 2 pathogens in Western Europe.</title>
        <authorList>
            <person name="Taparia T."/>
            <person name="Krijger M."/>
            <person name="Haynes E."/>
            <person name="Elpinstone J.G."/>
            <person name="Noble R."/>
            <person name="Van Der Wolf J."/>
        </authorList>
    </citation>
    <scope>NUCLEOTIDE SEQUENCE [LARGE SCALE GENOMIC DNA]</scope>
    <source>
        <strain evidence="9 10">H7001</strain>
    </source>
</reference>
<gene>
    <name evidence="9" type="ORF">HX882_13335</name>
</gene>
<dbReference type="Pfam" id="PF03824">
    <property type="entry name" value="NicO"/>
    <property type="match status" value="1"/>
</dbReference>
<evidence type="ECO:0000256" key="1">
    <source>
        <dbReference type="ARBA" id="ARBA00004127"/>
    </source>
</evidence>
<dbReference type="NCBIfam" id="TIGR00802">
    <property type="entry name" value="nico"/>
    <property type="match status" value="1"/>
</dbReference>
<feature type="transmembrane region" description="Helical" evidence="8">
    <location>
        <begin position="21"/>
        <end position="40"/>
    </location>
</feature>
<comment type="similarity">
    <text evidence="2 8">Belongs to the NiCoT transporter (TC 2.A.52) family.</text>
</comment>
<evidence type="ECO:0000256" key="7">
    <source>
        <dbReference type="ARBA" id="ARBA00023136"/>
    </source>
</evidence>
<organism evidence="9 10">
    <name type="scientific">Pseudomonas gingeri</name>
    <dbReference type="NCBI Taxonomy" id="117681"/>
    <lineage>
        <taxon>Bacteria</taxon>
        <taxon>Pseudomonadati</taxon>
        <taxon>Pseudomonadota</taxon>
        <taxon>Gammaproteobacteria</taxon>
        <taxon>Pseudomonadales</taxon>
        <taxon>Pseudomonadaceae</taxon>
        <taxon>Pseudomonas</taxon>
    </lineage>
</organism>
<evidence type="ECO:0000256" key="6">
    <source>
        <dbReference type="ARBA" id="ARBA00022989"/>
    </source>
</evidence>
<dbReference type="GO" id="GO:0005886">
    <property type="term" value="C:plasma membrane"/>
    <property type="evidence" value="ECO:0007669"/>
    <property type="project" value="UniProtKB-SubCell"/>
</dbReference>
<keyword evidence="6 8" id="KW-1133">Transmembrane helix</keyword>
<feature type="transmembrane region" description="Helical" evidence="8">
    <location>
        <begin position="124"/>
        <end position="148"/>
    </location>
</feature>
<evidence type="ECO:0000256" key="4">
    <source>
        <dbReference type="ARBA" id="ARBA00022596"/>
    </source>
</evidence>
<protein>
    <recommendedName>
        <fullName evidence="8">Nickel/cobalt efflux system</fullName>
    </recommendedName>
</protein>
<evidence type="ECO:0000256" key="3">
    <source>
        <dbReference type="ARBA" id="ARBA00022448"/>
    </source>
</evidence>
<name>A0A7Y7XC18_9PSED</name>
<evidence type="ECO:0000256" key="2">
    <source>
        <dbReference type="ARBA" id="ARBA00010892"/>
    </source>
</evidence>
<keyword evidence="3 8" id="KW-0813">Transport</keyword>
<dbReference type="EMBL" id="JACAQB010000006">
    <property type="protein sequence ID" value="NWB96880.1"/>
    <property type="molecule type" value="Genomic_DNA"/>
</dbReference>
<comment type="caution">
    <text evidence="9">The sequence shown here is derived from an EMBL/GenBank/DDBJ whole genome shotgun (WGS) entry which is preliminary data.</text>
</comment>
<dbReference type="GO" id="GO:0012505">
    <property type="term" value="C:endomembrane system"/>
    <property type="evidence" value="ECO:0007669"/>
    <property type="project" value="UniProtKB-SubCell"/>
</dbReference>
<dbReference type="GO" id="GO:0015099">
    <property type="term" value="F:nickel cation transmembrane transporter activity"/>
    <property type="evidence" value="ECO:0007669"/>
    <property type="project" value="UniProtKB-UniRule"/>
</dbReference>
<proteinExistence type="inferred from homology"/>
<dbReference type="PANTHER" id="PTHR31611">
    <property type="entry name" value="HIGH-AFFINITY NICKEL TRANSPORT PROTEIN NIC1"/>
    <property type="match status" value="1"/>
</dbReference>
<feature type="transmembrane region" description="Helical" evidence="8">
    <location>
        <begin position="46"/>
        <end position="64"/>
    </location>
</feature>
<dbReference type="InterPro" id="IPR011541">
    <property type="entry name" value="Ni/Co_transpt_high_affinity"/>
</dbReference>
<dbReference type="AlphaFoldDB" id="A0A7Y7XC18"/>
<feature type="transmembrane region" description="Helical" evidence="8">
    <location>
        <begin position="87"/>
        <end position="112"/>
    </location>
</feature>